<reference evidence="2" key="1">
    <citation type="journal article" date="2023" name="Nat. Plants">
        <title>Single-cell RNA sequencing provides a high-resolution roadmap for understanding the multicellular compartmentation of specialized metabolism.</title>
        <authorList>
            <person name="Sun S."/>
            <person name="Shen X."/>
            <person name="Li Y."/>
            <person name="Li Y."/>
            <person name="Wang S."/>
            <person name="Li R."/>
            <person name="Zhang H."/>
            <person name="Shen G."/>
            <person name="Guo B."/>
            <person name="Wei J."/>
            <person name="Xu J."/>
            <person name="St-Pierre B."/>
            <person name="Chen S."/>
            <person name="Sun C."/>
        </authorList>
    </citation>
    <scope>NUCLEOTIDE SEQUENCE [LARGE SCALE GENOMIC DNA]</scope>
</reference>
<evidence type="ECO:0000313" key="1">
    <source>
        <dbReference type="EMBL" id="KAI5664077.1"/>
    </source>
</evidence>
<protein>
    <submittedName>
        <fullName evidence="1">Uncharacterized protein</fullName>
    </submittedName>
</protein>
<organism evidence="1 2">
    <name type="scientific">Catharanthus roseus</name>
    <name type="common">Madagascar periwinkle</name>
    <name type="synonym">Vinca rosea</name>
    <dbReference type="NCBI Taxonomy" id="4058"/>
    <lineage>
        <taxon>Eukaryota</taxon>
        <taxon>Viridiplantae</taxon>
        <taxon>Streptophyta</taxon>
        <taxon>Embryophyta</taxon>
        <taxon>Tracheophyta</taxon>
        <taxon>Spermatophyta</taxon>
        <taxon>Magnoliopsida</taxon>
        <taxon>eudicotyledons</taxon>
        <taxon>Gunneridae</taxon>
        <taxon>Pentapetalae</taxon>
        <taxon>asterids</taxon>
        <taxon>lamiids</taxon>
        <taxon>Gentianales</taxon>
        <taxon>Apocynaceae</taxon>
        <taxon>Rauvolfioideae</taxon>
        <taxon>Vinceae</taxon>
        <taxon>Catharanthinae</taxon>
        <taxon>Catharanthus</taxon>
    </lineage>
</organism>
<accession>A0ACC0ASS9</accession>
<sequence length="176" mass="20801">MYRLYLSFGLKYEREKFLFSPSSLYKYLVFHFEETNQEIFKTKGELSSNKNYFEDLLKVPRASRYSSKVPHLLLYHSCQSCFHGSERIYIVTPASFSLDLYPPKIFREFIELYVVLQYLDHIRVDLKVFTSTHGLAILDHVPEMDGWSFLTFFHLLDGDDDVVRRLESKSAARTSQ</sequence>
<proteinExistence type="predicted"/>
<evidence type="ECO:0000313" key="2">
    <source>
        <dbReference type="Proteomes" id="UP001060085"/>
    </source>
</evidence>
<name>A0ACC0ASS9_CATRO</name>
<dbReference type="Proteomes" id="UP001060085">
    <property type="component" value="Linkage Group LG05"/>
</dbReference>
<dbReference type="EMBL" id="CM044705">
    <property type="protein sequence ID" value="KAI5664077.1"/>
    <property type="molecule type" value="Genomic_DNA"/>
</dbReference>
<gene>
    <name evidence="1" type="ORF">M9H77_23400</name>
</gene>
<keyword evidence="2" id="KW-1185">Reference proteome</keyword>
<comment type="caution">
    <text evidence="1">The sequence shown here is derived from an EMBL/GenBank/DDBJ whole genome shotgun (WGS) entry which is preliminary data.</text>
</comment>